<name>A0A6A6B7U6_9PEZI</name>
<dbReference type="GeneID" id="54298311"/>
<evidence type="ECO:0000313" key="3">
    <source>
        <dbReference type="Proteomes" id="UP000799438"/>
    </source>
</evidence>
<organism evidence="2 3">
    <name type="scientific">Aplosporella prunicola CBS 121167</name>
    <dbReference type="NCBI Taxonomy" id="1176127"/>
    <lineage>
        <taxon>Eukaryota</taxon>
        <taxon>Fungi</taxon>
        <taxon>Dikarya</taxon>
        <taxon>Ascomycota</taxon>
        <taxon>Pezizomycotina</taxon>
        <taxon>Dothideomycetes</taxon>
        <taxon>Dothideomycetes incertae sedis</taxon>
        <taxon>Botryosphaeriales</taxon>
        <taxon>Aplosporellaceae</taxon>
        <taxon>Aplosporella</taxon>
    </lineage>
</organism>
<dbReference type="Proteomes" id="UP000799438">
    <property type="component" value="Unassembled WGS sequence"/>
</dbReference>
<evidence type="ECO:0000256" key="1">
    <source>
        <dbReference type="SAM" id="MobiDB-lite"/>
    </source>
</evidence>
<dbReference type="RefSeq" id="XP_033395699.1">
    <property type="nucleotide sequence ID" value="XM_033540815.1"/>
</dbReference>
<gene>
    <name evidence="2" type="ORF">K452DRAFT_289369</name>
</gene>
<protein>
    <submittedName>
        <fullName evidence="2">Uncharacterized protein</fullName>
    </submittedName>
</protein>
<reference evidence="2" key="1">
    <citation type="journal article" date="2020" name="Stud. Mycol.">
        <title>101 Dothideomycetes genomes: a test case for predicting lifestyles and emergence of pathogens.</title>
        <authorList>
            <person name="Haridas S."/>
            <person name="Albert R."/>
            <person name="Binder M."/>
            <person name="Bloem J."/>
            <person name="Labutti K."/>
            <person name="Salamov A."/>
            <person name="Andreopoulos B."/>
            <person name="Baker S."/>
            <person name="Barry K."/>
            <person name="Bills G."/>
            <person name="Bluhm B."/>
            <person name="Cannon C."/>
            <person name="Castanera R."/>
            <person name="Culley D."/>
            <person name="Daum C."/>
            <person name="Ezra D."/>
            <person name="Gonzalez J."/>
            <person name="Henrissat B."/>
            <person name="Kuo A."/>
            <person name="Liang C."/>
            <person name="Lipzen A."/>
            <person name="Lutzoni F."/>
            <person name="Magnuson J."/>
            <person name="Mondo S."/>
            <person name="Nolan M."/>
            <person name="Ohm R."/>
            <person name="Pangilinan J."/>
            <person name="Park H.-J."/>
            <person name="Ramirez L."/>
            <person name="Alfaro M."/>
            <person name="Sun H."/>
            <person name="Tritt A."/>
            <person name="Yoshinaga Y."/>
            <person name="Zwiers L.-H."/>
            <person name="Turgeon B."/>
            <person name="Goodwin S."/>
            <person name="Spatafora J."/>
            <person name="Crous P."/>
            <person name="Grigoriev I."/>
        </authorList>
    </citation>
    <scope>NUCLEOTIDE SEQUENCE</scope>
    <source>
        <strain evidence="2">CBS 121167</strain>
    </source>
</reference>
<dbReference type="EMBL" id="ML995491">
    <property type="protein sequence ID" value="KAF2139986.1"/>
    <property type="molecule type" value="Genomic_DNA"/>
</dbReference>
<feature type="compositionally biased region" description="Polar residues" evidence="1">
    <location>
        <begin position="8"/>
        <end position="20"/>
    </location>
</feature>
<feature type="region of interest" description="Disordered" evidence="1">
    <location>
        <begin position="42"/>
        <end position="64"/>
    </location>
</feature>
<proteinExistence type="predicted"/>
<evidence type="ECO:0000313" key="2">
    <source>
        <dbReference type="EMBL" id="KAF2139986.1"/>
    </source>
</evidence>
<sequence>MQLLTACHRTTANTPTQQVAGSKKQAPYTLTAPHHLTRLIHAPILPSGKSVSPSHTRLLPPSPITRPPHLYNSLPLPLPTTASSFLQLSLPSSLDPSEASVLSV</sequence>
<dbReference type="AlphaFoldDB" id="A0A6A6B7U6"/>
<feature type="region of interest" description="Disordered" evidence="1">
    <location>
        <begin position="1"/>
        <end position="24"/>
    </location>
</feature>
<accession>A0A6A6B7U6</accession>
<keyword evidence="3" id="KW-1185">Reference proteome</keyword>